<gene>
    <name evidence="1" type="ORF">HICCMSTLAB_LOCUS11014</name>
</gene>
<dbReference type="EMBL" id="CAJNRD030001123">
    <property type="protein sequence ID" value="CAG5102436.1"/>
    <property type="molecule type" value="Genomic_DNA"/>
</dbReference>
<sequence length="101" mass="11611">MKNNPRLTNKPLLSANANQTSQHQVAGQYNGAISMDSAKIDFFKKINEMRFASFLKNCNSIRLKLKPGFETLGDFADETLERKFMYCKAWGPIFTERCRAR</sequence>
<evidence type="ECO:0000313" key="1">
    <source>
        <dbReference type="EMBL" id="CAG5102436.1"/>
    </source>
</evidence>
<dbReference type="Proteomes" id="UP000786811">
    <property type="component" value="Unassembled WGS sequence"/>
</dbReference>
<reference evidence="1" key="1">
    <citation type="submission" date="2021-04" db="EMBL/GenBank/DDBJ databases">
        <authorList>
            <person name="Chebbi M.A.C M."/>
        </authorList>
    </citation>
    <scope>NUCLEOTIDE SEQUENCE</scope>
</reference>
<dbReference type="AlphaFoldDB" id="A0A8J2HQ50"/>
<evidence type="ECO:0000313" key="2">
    <source>
        <dbReference type="Proteomes" id="UP000786811"/>
    </source>
</evidence>
<keyword evidence="2" id="KW-1185">Reference proteome</keyword>
<proteinExistence type="predicted"/>
<accession>A0A8J2HQ50</accession>
<name>A0A8J2HQ50_COTCN</name>
<protein>
    <submittedName>
        <fullName evidence="1">Uncharacterized protein</fullName>
    </submittedName>
</protein>
<organism evidence="1 2">
    <name type="scientific">Cotesia congregata</name>
    <name type="common">Parasitoid wasp</name>
    <name type="synonym">Apanteles congregatus</name>
    <dbReference type="NCBI Taxonomy" id="51543"/>
    <lineage>
        <taxon>Eukaryota</taxon>
        <taxon>Metazoa</taxon>
        <taxon>Ecdysozoa</taxon>
        <taxon>Arthropoda</taxon>
        <taxon>Hexapoda</taxon>
        <taxon>Insecta</taxon>
        <taxon>Pterygota</taxon>
        <taxon>Neoptera</taxon>
        <taxon>Endopterygota</taxon>
        <taxon>Hymenoptera</taxon>
        <taxon>Apocrita</taxon>
        <taxon>Ichneumonoidea</taxon>
        <taxon>Braconidae</taxon>
        <taxon>Microgastrinae</taxon>
        <taxon>Cotesia</taxon>
    </lineage>
</organism>
<comment type="caution">
    <text evidence="1">The sequence shown here is derived from an EMBL/GenBank/DDBJ whole genome shotgun (WGS) entry which is preliminary data.</text>
</comment>